<reference evidence="2 3" key="1">
    <citation type="submission" date="2021-12" db="EMBL/GenBank/DDBJ databases">
        <title>Genome sequencing of bacteria with rrn-lacking chromosome and rrn-plasmid.</title>
        <authorList>
            <person name="Anda M."/>
            <person name="Iwasaki W."/>
        </authorList>
    </citation>
    <scope>NUCLEOTIDE SEQUENCE [LARGE SCALE GENOMIC DNA]</scope>
    <source>
        <strain evidence="2 3">DSM 100852</strain>
    </source>
</reference>
<keyword evidence="3" id="KW-1185">Reference proteome</keyword>
<evidence type="ECO:0000256" key="1">
    <source>
        <dbReference type="SAM" id="Phobius"/>
    </source>
</evidence>
<dbReference type="Proteomes" id="UP001348817">
    <property type="component" value="Chromosome"/>
</dbReference>
<keyword evidence="1" id="KW-0812">Transmembrane</keyword>
<evidence type="ECO:0000313" key="2">
    <source>
        <dbReference type="EMBL" id="BDD08827.1"/>
    </source>
</evidence>
<dbReference type="KEGG" id="fax:FUAX_12590"/>
<proteinExistence type="predicted"/>
<keyword evidence="1" id="KW-1133">Transmembrane helix</keyword>
<evidence type="ECO:0008006" key="4">
    <source>
        <dbReference type="Google" id="ProtNLM"/>
    </source>
</evidence>
<keyword evidence="1" id="KW-0472">Membrane</keyword>
<protein>
    <recommendedName>
        <fullName evidence="4">Alpha/beta hydrolase</fullName>
    </recommendedName>
</protein>
<evidence type="ECO:0000313" key="3">
    <source>
        <dbReference type="Proteomes" id="UP001348817"/>
    </source>
</evidence>
<dbReference type="EMBL" id="AP025314">
    <property type="protein sequence ID" value="BDD08827.1"/>
    <property type="molecule type" value="Genomic_DNA"/>
</dbReference>
<gene>
    <name evidence="2" type="ORF">FUAX_12590</name>
</gene>
<accession>A0AAU9CTS4</accession>
<sequence>MQSLVMRKSISGYIDSVTVISLSVFLEGLFLFLTDFRKLILIFCKPSFLFPGLSERKQLKNAKVFSSGSSCISNYKEMKKVTQQVLRWGMIVALVMTFACGSDNDDDSDPKRTSFGIFTMTADGKTAKMDGEINSKSLENYEAMAKDYPDVNKIQIVNCNGSSDDETNLKLSKKVHQKGISTELLDNGTIASGGVDFFLAGVKRSIGANTKIGVHSWGGTDGNGNSVSASDFPKGHANHQPYIDYYMSIGFSQADAEEFYYFTINAAPASGMHWMTAEEIAKYKMEKK</sequence>
<feature type="transmembrane region" description="Helical" evidence="1">
    <location>
        <begin position="12"/>
        <end position="33"/>
    </location>
</feature>
<dbReference type="AlphaFoldDB" id="A0AAU9CTS4"/>
<name>A0AAU9CTS4_9BACT</name>
<organism evidence="2 3">
    <name type="scientific">Fulvitalea axinellae</name>
    <dbReference type="NCBI Taxonomy" id="1182444"/>
    <lineage>
        <taxon>Bacteria</taxon>
        <taxon>Pseudomonadati</taxon>
        <taxon>Bacteroidota</taxon>
        <taxon>Cytophagia</taxon>
        <taxon>Cytophagales</taxon>
        <taxon>Persicobacteraceae</taxon>
        <taxon>Fulvitalea</taxon>
    </lineage>
</organism>